<evidence type="ECO:0000256" key="2">
    <source>
        <dbReference type="SAM" id="Phobius"/>
    </source>
</evidence>
<name>A0ABD0VTC5_DENTH</name>
<keyword evidence="2" id="KW-0812">Transmembrane</keyword>
<gene>
    <name evidence="3" type="ORF">M5K25_000227</name>
</gene>
<dbReference type="AlphaFoldDB" id="A0ABD0VTC5"/>
<dbReference type="EMBL" id="JANQDX010000001">
    <property type="protein sequence ID" value="KAL0928350.1"/>
    <property type="molecule type" value="Genomic_DNA"/>
</dbReference>
<evidence type="ECO:0000313" key="4">
    <source>
        <dbReference type="Proteomes" id="UP001552299"/>
    </source>
</evidence>
<accession>A0ABD0VTC5</accession>
<keyword evidence="4" id="KW-1185">Reference proteome</keyword>
<evidence type="ECO:0000313" key="3">
    <source>
        <dbReference type="EMBL" id="KAL0928350.1"/>
    </source>
</evidence>
<dbReference type="Proteomes" id="UP001552299">
    <property type="component" value="Unassembled WGS sequence"/>
</dbReference>
<feature type="region of interest" description="Disordered" evidence="1">
    <location>
        <begin position="1"/>
        <end position="35"/>
    </location>
</feature>
<reference evidence="3 4" key="1">
    <citation type="journal article" date="2024" name="Plant Biotechnol. J.">
        <title>Dendrobium thyrsiflorum genome and its molecular insights into genes involved in important horticultural traits.</title>
        <authorList>
            <person name="Chen B."/>
            <person name="Wang J.Y."/>
            <person name="Zheng P.J."/>
            <person name="Li K.L."/>
            <person name="Liang Y.M."/>
            <person name="Chen X.F."/>
            <person name="Zhang C."/>
            <person name="Zhao X."/>
            <person name="He X."/>
            <person name="Zhang G.Q."/>
            <person name="Liu Z.J."/>
            <person name="Xu Q."/>
        </authorList>
    </citation>
    <scope>NUCLEOTIDE SEQUENCE [LARGE SCALE GENOMIC DNA]</scope>
    <source>
        <strain evidence="3">GZMU011</strain>
    </source>
</reference>
<comment type="caution">
    <text evidence="3">The sequence shown here is derived from an EMBL/GenBank/DDBJ whole genome shotgun (WGS) entry which is preliminary data.</text>
</comment>
<evidence type="ECO:0000256" key="1">
    <source>
        <dbReference type="SAM" id="MobiDB-lite"/>
    </source>
</evidence>
<proteinExistence type="predicted"/>
<keyword evidence="2" id="KW-0472">Membrane</keyword>
<keyword evidence="2" id="KW-1133">Transmembrane helix</keyword>
<protein>
    <submittedName>
        <fullName evidence="3">Uncharacterized protein</fullName>
    </submittedName>
</protein>
<organism evidence="3 4">
    <name type="scientific">Dendrobium thyrsiflorum</name>
    <name type="common">Pinecone-like raceme dendrobium</name>
    <name type="synonym">Orchid</name>
    <dbReference type="NCBI Taxonomy" id="117978"/>
    <lineage>
        <taxon>Eukaryota</taxon>
        <taxon>Viridiplantae</taxon>
        <taxon>Streptophyta</taxon>
        <taxon>Embryophyta</taxon>
        <taxon>Tracheophyta</taxon>
        <taxon>Spermatophyta</taxon>
        <taxon>Magnoliopsida</taxon>
        <taxon>Liliopsida</taxon>
        <taxon>Asparagales</taxon>
        <taxon>Orchidaceae</taxon>
        <taxon>Epidendroideae</taxon>
        <taxon>Malaxideae</taxon>
        <taxon>Dendrobiinae</taxon>
        <taxon>Dendrobium</taxon>
    </lineage>
</organism>
<feature type="transmembrane region" description="Helical" evidence="2">
    <location>
        <begin position="112"/>
        <end position="130"/>
    </location>
</feature>
<sequence length="167" mass="18289">MSATNLFQPPSSSAFFAGTKTSKPTHQSSSRKLSFSPIHPTPLSSLSSLHHRPSQHLPPMSFLASHQIRCGLRSLLSPIRAAGEPLSAAEEDDGDLTAVDTLHDFLMRVGEVLSIAFPLWMSLGCLVVLWKSPSFFWVGRSWQIVRLKLTMLGMGMTLTQDDLRAGS</sequence>
<feature type="compositionally biased region" description="Polar residues" evidence="1">
    <location>
        <begin position="1"/>
        <end position="33"/>
    </location>
</feature>